<keyword evidence="1" id="KW-1133">Transmembrane helix</keyword>
<keyword evidence="1" id="KW-0812">Transmembrane</keyword>
<feature type="transmembrane region" description="Helical" evidence="1">
    <location>
        <begin position="18"/>
        <end position="39"/>
    </location>
</feature>
<dbReference type="AlphaFoldDB" id="A0AAV7SZ62"/>
<keyword evidence="3" id="KW-1185">Reference proteome</keyword>
<sequence>MMSLTGSPDHEPSKTSTLLLTCSVTLTVVKYLPLIRMAICSRFLRTKMMDRPSTAVQARCTTGRTESRIAAESRHLGSGLPGRTKCSIV</sequence>
<protein>
    <submittedName>
        <fullName evidence="2">Uncharacterized protein</fullName>
    </submittedName>
</protein>
<evidence type="ECO:0000313" key="2">
    <source>
        <dbReference type="EMBL" id="KAJ1169396.1"/>
    </source>
</evidence>
<comment type="caution">
    <text evidence="2">The sequence shown here is derived from an EMBL/GenBank/DDBJ whole genome shotgun (WGS) entry which is preliminary data.</text>
</comment>
<name>A0AAV7SZ62_PLEWA</name>
<organism evidence="2 3">
    <name type="scientific">Pleurodeles waltl</name>
    <name type="common">Iberian ribbed newt</name>
    <dbReference type="NCBI Taxonomy" id="8319"/>
    <lineage>
        <taxon>Eukaryota</taxon>
        <taxon>Metazoa</taxon>
        <taxon>Chordata</taxon>
        <taxon>Craniata</taxon>
        <taxon>Vertebrata</taxon>
        <taxon>Euteleostomi</taxon>
        <taxon>Amphibia</taxon>
        <taxon>Batrachia</taxon>
        <taxon>Caudata</taxon>
        <taxon>Salamandroidea</taxon>
        <taxon>Salamandridae</taxon>
        <taxon>Pleurodelinae</taxon>
        <taxon>Pleurodeles</taxon>
    </lineage>
</organism>
<proteinExistence type="predicted"/>
<evidence type="ECO:0000313" key="3">
    <source>
        <dbReference type="Proteomes" id="UP001066276"/>
    </source>
</evidence>
<reference evidence="2" key="1">
    <citation type="journal article" date="2022" name="bioRxiv">
        <title>Sequencing and chromosome-scale assembly of the giantPleurodeles waltlgenome.</title>
        <authorList>
            <person name="Brown T."/>
            <person name="Elewa A."/>
            <person name="Iarovenko S."/>
            <person name="Subramanian E."/>
            <person name="Araus A.J."/>
            <person name="Petzold A."/>
            <person name="Susuki M."/>
            <person name="Suzuki K.-i.T."/>
            <person name="Hayashi T."/>
            <person name="Toyoda A."/>
            <person name="Oliveira C."/>
            <person name="Osipova E."/>
            <person name="Leigh N.D."/>
            <person name="Simon A."/>
            <person name="Yun M.H."/>
        </authorList>
    </citation>
    <scope>NUCLEOTIDE SEQUENCE</scope>
    <source>
        <strain evidence="2">20211129_DDA</strain>
        <tissue evidence="2">Liver</tissue>
    </source>
</reference>
<keyword evidence="1" id="KW-0472">Membrane</keyword>
<evidence type="ECO:0000256" key="1">
    <source>
        <dbReference type="SAM" id="Phobius"/>
    </source>
</evidence>
<gene>
    <name evidence="2" type="ORF">NDU88_001289</name>
</gene>
<accession>A0AAV7SZ62</accession>
<dbReference type="EMBL" id="JANPWB010000007">
    <property type="protein sequence ID" value="KAJ1169396.1"/>
    <property type="molecule type" value="Genomic_DNA"/>
</dbReference>
<dbReference type="Proteomes" id="UP001066276">
    <property type="component" value="Chromosome 4_1"/>
</dbReference>